<evidence type="ECO:0000256" key="3">
    <source>
        <dbReference type="ARBA" id="ARBA00022729"/>
    </source>
</evidence>
<keyword evidence="3 4" id="KW-0732">Signal</keyword>
<evidence type="ECO:0000256" key="1">
    <source>
        <dbReference type="ARBA" id="ARBA00010333"/>
    </source>
</evidence>
<dbReference type="Gene3D" id="3.40.190.10">
    <property type="entry name" value="Periplasmic binding protein-like II"/>
    <property type="match status" value="2"/>
</dbReference>
<keyword evidence="2" id="KW-0813">Transport</keyword>
<accession>A0A9E7ZWA0</accession>
<protein>
    <submittedName>
        <fullName evidence="6">Amino acid ABC transporter substrate-binding protein</fullName>
    </submittedName>
</protein>
<name>A0A9E7ZWA0_9HYPH</name>
<dbReference type="PANTHER" id="PTHR30085">
    <property type="entry name" value="AMINO ACID ABC TRANSPORTER PERMEASE"/>
    <property type="match status" value="1"/>
</dbReference>
<comment type="similarity">
    <text evidence="1">Belongs to the bacterial solute-binding protein 3 family.</text>
</comment>
<dbReference type="InterPro" id="IPR051455">
    <property type="entry name" value="Bact_solute-bind_prot3"/>
</dbReference>
<evidence type="ECO:0000313" key="6">
    <source>
        <dbReference type="EMBL" id="UZF87196.1"/>
    </source>
</evidence>
<dbReference type="Pfam" id="PF00497">
    <property type="entry name" value="SBP_bac_3"/>
    <property type="match status" value="1"/>
</dbReference>
<dbReference type="EMBL" id="CP102774">
    <property type="protein sequence ID" value="UZF87196.1"/>
    <property type="molecule type" value="Genomic_DNA"/>
</dbReference>
<dbReference type="InterPro" id="IPR001638">
    <property type="entry name" value="Solute-binding_3/MltF_N"/>
</dbReference>
<proteinExistence type="inferred from homology"/>
<dbReference type="AlphaFoldDB" id="A0A9E7ZWA0"/>
<dbReference type="GO" id="GO:0006865">
    <property type="term" value="P:amino acid transport"/>
    <property type="evidence" value="ECO:0007669"/>
    <property type="project" value="TreeGrafter"/>
</dbReference>
<organism evidence="6">
    <name type="scientific">Bosea sp. NBC_00436</name>
    <dbReference type="NCBI Taxonomy" id="2969620"/>
    <lineage>
        <taxon>Bacteria</taxon>
        <taxon>Pseudomonadati</taxon>
        <taxon>Pseudomonadota</taxon>
        <taxon>Alphaproteobacteria</taxon>
        <taxon>Hyphomicrobiales</taxon>
        <taxon>Boseaceae</taxon>
        <taxon>Bosea</taxon>
    </lineage>
</organism>
<gene>
    <name evidence="6" type="ORF">NWE54_26195</name>
</gene>
<evidence type="ECO:0000259" key="5">
    <source>
        <dbReference type="SMART" id="SM00062"/>
    </source>
</evidence>
<dbReference type="SUPFAM" id="SSF53850">
    <property type="entry name" value="Periplasmic binding protein-like II"/>
    <property type="match status" value="1"/>
</dbReference>
<evidence type="ECO:0000256" key="4">
    <source>
        <dbReference type="SAM" id="SignalP"/>
    </source>
</evidence>
<reference evidence="6" key="1">
    <citation type="submission" date="2022-08" db="EMBL/GenBank/DDBJ databases">
        <title>Complete Genome Sequences of 2 Bosea sp. soil isolates.</title>
        <authorList>
            <person name="Alvarez Arevalo M."/>
            <person name="Sterndorff E.B."/>
            <person name="Faurdal D."/>
            <person name="Joergensen T.S."/>
            <person name="Weber T."/>
        </authorList>
    </citation>
    <scope>NUCLEOTIDE SEQUENCE</scope>
    <source>
        <strain evidence="6">NBC_00436</strain>
    </source>
</reference>
<feature type="chain" id="PRO_5038563660" evidence="4">
    <location>
        <begin position="24"/>
        <end position="341"/>
    </location>
</feature>
<dbReference type="PANTHER" id="PTHR30085:SF7">
    <property type="entry name" value="AMINO-ACID ABC TRANSPORTER-BINDING PROTEIN YHDW-RELATED"/>
    <property type="match status" value="1"/>
</dbReference>
<feature type="domain" description="Solute-binding protein family 3/N-terminal" evidence="5">
    <location>
        <begin position="34"/>
        <end position="258"/>
    </location>
</feature>
<dbReference type="CDD" id="cd13692">
    <property type="entry name" value="PBP2_BztA"/>
    <property type="match status" value="1"/>
</dbReference>
<dbReference type="SMART" id="SM00062">
    <property type="entry name" value="PBPb"/>
    <property type="match status" value="1"/>
</dbReference>
<sequence length="341" mass="36815">MKLHKFVVAAALLVAPMLNSANAGTLDTVKSRGTLNCGVGESFPGFFAADASGRWSGLDVDFCRAVATAVLGDPEKVKYLPATPAARFAQLQSGQVDILSRSVTWIMSREAGLGLSFPGVTFFDGQGFLVRKSAGIKSARELEGATICTQTGTTTERNLADYFRQHNMKYKPVVFEQADQVVAAYEAERCDAFTTDKSTLSARLAKLKDPSAHTILPETISKAANGPVVRQGDDQWANLVRWTLNALIAGEELGVTAAKVDEFVANATDPEIRRLLGNDGDLGKLIGLDKDWAGRVLKAVGNYGEMYERNLGPKGAIVIPRENSLNRLWRDGGLLFSPSFQ</sequence>
<evidence type="ECO:0000256" key="2">
    <source>
        <dbReference type="ARBA" id="ARBA00022448"/>
    </source>
</evidence>
<feature type="signal peptide" evidence="4">
    <location>
        <begin position="1"/>
        <end position="23"/>
    </location>
</feature>